<feature type="region of interest" description="Disordered" evidence="13">
    <location>
        <begin position="372"/>
        <end position="392"/>
    </location>
</feature>
<organism evidence="14 15">
    <name type="scientific">Terfezia boudieri ATCC MYA-4762</name>
    <dbReference type="NCBI Taxonomy" id="1051890"/>
    <lineage>
        <taxon>Eukaryota</taxon>
        <taxon>Fungi</taxon>
        <taxon>Dikarya</taxon>
        <taxon>Ascomycota</taxon>
        <taxon>Pezizomycotina</taxon>
        <taxon>Pezizomycetes</taxon>
        <taxon>Pezizales</taxon>
        <taxon>Pezizaceae</taxon>
        <taxon>Terfezia</taxon>
    </lineage>
</organism>
<feature type="transmembrane region" description="Helical" evidence="12">
    <location>
        <begin position="468"/>
        <end position="487"/>
    </location>
</feature>
<evidence type="ECO:0000256" key="9">
    <source>
        <dbReference type="ARBA" id="ARBA00022824"/>
    </source>
</evidence>
<evidence type="ECO:0000313" key="14">
    <source>
        <dbReference type="EMBL" id="RPB20251.1"/>
    </source>
</evidence>
<dbReference type="GO" id="GO:0000009">
    <property type="term" value="F:alpha-1,6-mannosyltransferase activity"/>
    <property type="evidence" value="ECO:0007669"/>
    <property type="project" value="InterPro"/>
</dbReference>
<evidence type="ECO:0000256" key="1">
    <source>
        <dbReference type="ARBA" id="ARBA00004477"/>
    </source>
</evidence>
<comment type="function">
    <text evidence="12">Mannosyltransferase involved in glycosylphosphatidylinositol-anchor biosynthesis.</text>
</comment>
<keyword evidence="10 12" id="KW-1133">Transmembrane helix</keyword>
<keyword evidence="7 12" id="KW-0808">Transferase</keyword>
<dbReference type="STRING" id="1051890.A0A3N4LHY5"/>
<feature type="transmembrane region" description="Helical" evidence="12">
    <location>
        <begin position="127"/>
        <end position="148"/>
    </location>
</feature>
<dbReference type="GO" id="GO:0005789">
    <property type="term" value="C:endoplasmic reticulum membrane"/>
    <property type="evidence" value="ECO:0007669"/>
    <property type="project" value="UniProtKB-SubCell"/>
</dbReference>
<evidence type="ECO:0000256" key="11">
    <source>
        <dbReference type="ARBA" id="ARBA00023136"/>
    </source>
</evidence>
<keyword evidence="9 12" id="KW-0256">Endoplasmic reticulum</keyword>
<feature type="transmembrane region" description="Helical" evidence="12">
    <location>
        <begin position="16"/>
        <end position="36"/>
    </location>
</feature>
<dbReference type="OrthoDB" id="10252502at2759"/>
<feature type="transmembrane region" description="Helical" evidence="12">
    <location>
        <begin position="160"/>
        <end position="182"/>
    </location>
</feature>
<protein>
    <recommendedName>
        <fullName evidence="4 12">GPI mannosyltransferase 2</fullName>
        <ecNumber evidence="12">2.4.1.-</ecNumber>
    </recommendedName>
</protein>
<accession>A0A3N4LHY5</accession>
<evidence type="ECO:0000256" key="3">
    <source>
        <dbReference type="ARBA" id="ARBA00008698"/>
    </source>
</evidence>
<feature type="transmembrane region" description="Helical" evidence="12">
    <location>
        <begin position="336"/>
        <end position="355"/>
    </location>
</feature>
<dbReference type="Proteomes" id="UP000267821">
    <property type="component" value="Unassembled WGS sequence"/>
</dbReference>
<dbReference type="EMBL" id="ML121575">
    <property type="protein sequence ID" value="RPB20251.1"/>
    <property type="molecule type" value="Genomic_DNA"/>
</dbReference>
<dbReference type="EC" id="2.4.1.-" evidence="12"/>
<evidence type="ECO:0000256" key="8">
    <source>
        <dbReference type="ARBA" id="ARBA00022692"/>
    </source>
</evidence>
<dbReference type="AlphaFoldDB" id="A0A3N4LHY5"/>
<evidence type="ECO:0000256" key="5">
    <source>
        <dbReference type="ARBA" id="ARBA00022502"/>
    </source>
</evidence>
<comment type="pathway">
    <text evidence="2 12">Glycolipid biosynthesis; glycosylphosphatidylinositol-anchor biosynthesis.</text>
</comment>
<evidence type="ECO:0000256" key="7">
    <source>
        <dbReference type="ARBA" id="ARBA00022679"/>
    </source>
</evidence>
<keyword evidence="8 12" id="KW-0812">Transmembrane</keyword>
<keyword evidence="11 12" id="KW-0472">Membrane</keyword>
<dbReference type="UniPathway" id="UPA00196"/>
<evidence type="ECO:0000313" key="15">
    <source>
        <dbReference type="Proteomes" id="UP000267821"/>
    </source>
</evidence>
<keyword evidence="5 12" id="KW-0337">GPI-anchor biosynthesis</keyword>
<dbReference type="FunCoup" id="A0A3N4LHY5">
    <property type="interactions" value="283"/>
</dbReference>
<feature type="transmembrane region" description="Helical" evidence="12">
    <location>
        <begin position="188"/>
        <end position="208"/>
    </location>
</feature>
<sequence>MPPPPTLFHHSLQSPWLTLLSLFLLTRLVYFTIALLTPSRAYDSSTNLILPSQPPPQGDASGICWSLVSKLSERLTRWDAIYFVKIAEQGYLREQEWAFGWGWTRIMGAVGRAIIHLSPSDIPNPYPYVFAGILVANLSHLLSVFVLYNLTRLVYPAQDGVAVSFVAATMHVLTPAGMFLVAPYSEGLFALLSFLGYYLYVRSTYAYYSYSSRAGGLEQAVWVVGAGAMWMLAGMVRSNGVLNGVVVLVDFVKEVWDGVLIMSWRRRLARIAGLGVAGVMVGLGLIVPQGIAWMQFCAGKDGKGAGVAMREWCSRTVPSIYLYVQDKYWNVGFLRYWTAGNIPLFLLAAPILYILTRSSAWAILNDTPFSSSPSTLSQPAGKSKRPSAPTALTTSHDINTSLIRAFALPQLILAILAFTSYHVQIINRLSSGYVVWYWWLAQTILYAQEEEEKQDGSEGRRRKVVRWAVRWCVGYALVQGVLFAGFLPPA</sequence>
<dbReference type="GO" id="GO:0004376">
    <property type="term" value="F:GPI mannosyltransferase activity"/>
    <property type="evidence" value="ECO:0007669"/>
    <property type="project" value="InterPro"/>
</dbReference>
<dbReference type="Pfam" id="PF04188">
    <property type="entry name" value="Mannosyl_trans2"/>
    <property type="match status" value="1"/>
</dbReference>
<proteinExistence type="inferred from homology"/>
<keyword evidence="15" id="KW-1185">Reference proteome</keyword>
<dbReference type="PANTHER" id="PTHR12468">
    <property type="entry name" value="GPI MANNOSYLTRANSFERASE 2"/>
    <property type="match status" value="1"/>
</dbReference>
<reference evidence="14 15" key="1">
    <citation type="journal article" date="2018" name="Nat. Ecol. Evol.">
        <title>Pezizomycetes genomes reveal the molecular basis of ectomycorrhizal truffle lifestyle.</title>
        <authorList>
            <person name="Murat C."/>
            <person name="Payen T."/>
            <person name="Noel B."/>
            <person name="Kuo A."/>
            <person name="Morin E."/>
            <person name="Chen J."/>
            <person name="Kohler A."/>
            <person name="Krizsan K."/>
            <person name="Balestrini R."/>
            <person name="Da Silva C."/>
            <person name="Montanini B."/>
            <person name="Hainaut M."/>
            <person name="Levati E."/>
            <person name="Barry K.W."/>
            <person name="Belfiori B."/>
            <person name="Cichocki N."/>
            <person name="Clum A."/>
            <person name="Dockter R.B."/>
            <person name="Fauchery L."/>
            <person name="Guy J."/>
            <person name="Iotti M."/>
            <person name="Le Tacon F."/>
            <person name="Lindquist E.A."/>
            <person name="Lipzen A."/>
            <person name="Malagnac F."/>
            <person name="Mello A."/>
            <person name="Molinier V."/>
            <person name="Miyauchi S."/>
            <person name="Poulain J."/>
            <person name="Riccioni C."/>
            <person name="Rubini A."/>
            <person name="Sitrit Y."/>
            <person name="Splivallo R."/>
            <person name="Traeger S."/>
            <person name="Wang M."/>
            <person name="Zifcakova L."/>
            <person name="Wipf D."/>
            <person name="Zambonelli A."/>
            <person name="Paolocci F."/>
            <person name="Nowrousian M."/>
            <person name="Ottonello S."/>
            <person name="Baldrian P."/>
            <person name="Spatafora J.W."/>
            <person name="Henrissat B."/>
            <person name="Nagy L.G."/>
            <person name="Aury J.M."/>
            <person name="Wincker P."/>
            <person name="Grigoriev I.V."/>
            <person name="Bonfante P."/>
            <person name="Martin F.M."/>
        </authorList>
    </citation>
    <scope>NUCLEOTIDE SEQUENCE [LARGE SCALE GENOMIC DNA]</scope>
    <source>
        <strain evidence="14 15">ATCC MYA-4762</strain>
    </source>
</reference>
<evidence type="ECO:0000256" key="2">
    <source>
        <dbReference type="ARBA" id="ARBA00004687"/>
    </source>
</evidence>
<evidence type="ECO:0000256" key="6">
    <source>
        <dbReference type="ARBA" id="ARBA00022676"/>
    </source>
</evidence>
<evidence type="ECO:0000256" key="10">
    <source>
        <dbReference type="ARBA" id="ARBA00022989"/>
    </source>
</evidence>
<comment type="subcellular location">
    <subcellularLocation>
        <location evidence="1 12">Endoplasmic reticulum membrane</location>
        <topology evidence="1 12">Multi-pass membrane protein</topology>
    </subcellularLocation>
</comment>
<dbReference type="InParanoid" id="A0A3N4LHY5"/>
<feature type="transmembrane region" description="Helical" evidence="12">
    <location>
        <begin position="271"/>
        <end position="291"/>
    </location>
</feature>
<keyword evidence="6 12" id="KW-0328">Glycosyltransferase</keyword>
<dbReference type="GO" id="GO:0006506">
    <property type="term" value="P:GPI anchor biosynthetic process"/>
    <property type="evidence" value="ECO:0007669"/>
    <property type="project" value="UniProtKB-UniPathway"/>
</dbReference>
<evidence type="ECO:0000256" key="13">
    <source>
        <dbReference type="SAM" id="MobiDB-lite"/>
    </source>
</evidence>
<dbReference type="GO" id="GO:0031501">
    <property type="term" value="C:mannosyltransferase complex"/>
    <property type="evidence" value="ECO:0007669"/>
    <property type="project" value="TreeGrafter"/>
</dbReference>
<name>A0A3N4LHY5_9PEZI</name>
<evidence type="ECO:0000256" key="4">
    <source>
        <dbReference type="ARBA" id="ARBA00013795"/>
    </source>
</evidence>
<dbReference type="InterPro" id="IPR007315">
    <property type="entry name" value="PIG-V/Gpi18"/>
</dbReference>
<feature type="transmembrane region" description="Helical" evidence="12">
    <location>
        <begin position="97"/>
        <end position="115"/>
    </location>
</feature>
<evidence type="ECO:0000256" key="12">
    <source>
        <dbReference type="RuleBase" id="RU363112"/>
    </source>
</evidence>
<dbReference type="PANTHER" id="PTHR12468:SF2">
    <property type="entry name" value="GPI MANNOSYLTRANSFERASE 2"/>
    <property type="match status" value="1"/>
</dbReference>
<comment type="similarity">
    <text evidence="3 12">Belongs to the PIGV family.</text>
</comment>
<gene>
    <name evidence="14" type="ORF">L211DRAFT_829598</name>
</gene>